<dbReference type="GO" id="GO:0005245">
    <property type="term" value="F:voltage-gated calcium channel activity"/>
    <property type="evidence" value="ECO:0007669"/>
    <property type="project" value="InterPro"/>
</dbReference>
<dbReference type="GO" id="GO:0005891">
    <property type="term" value="C:voltage-gated calcium channel complex"/>
    <property type="evidence" value="ECO:0007669"/>
    <property type="project" value="InterPro"/>
</dbReference>
<feature type="binding site" evidence="11">
    <location>
        <position position="342"/>
    </location>
    <ligand>
        <name>Ca(2+)</name>
        <dbReference type="ChEBI" id="CHEBI:29108"/>
    </ligand>
</feature>
<keyword evidence="8 14" id="KW-0472">Membrane</keyword>
<protein>
    <submittedName>
        <fullName evidence="17">Uncharacterized protein</fullName>
    </submittedName>
</protein>
<reference evidence="18" key="1">
    <citation type="journal article" date="2023" name="Commun. Biol.">
        <title>Genome analysis of Parmales, the sister group of diatoms, reveals the evolutionary specialization of diatoms from phago-mixotrophs to photoautotrophs.</title>
        <authorList>
            <person name="Ban H."/>
            <person name="Sato S."/>
            <person name="Yoshikawa S."/>
            <person name="Yamada K."/>
            <person name="Nakamura Y."/>
            <person name="Ichinomiya M."/>
            <person name="Sato N."/>
            <person name="Blanc-Mathieu R."/>
            <person name="Endo H."/>
            <person name="Kuwata A."/>
            <person name="Ogata H."/>
        </authorList>
    </citation>
    <scope>NUCLEOTIDE SEQUENCE [LARGE SCALE GENOMIC DNA]</scope>
    <source>
        <strain evidence="18">NIES 3700</strain>
    </source>
</reference>
<feature type="compositionally biased region" description="Acidic residues" evidence="13">
    <location>
        <begin position="498"/>
        <end position="509"/>
    </location>
</feature>
<dbReference type="Proteomes" id="UP001165122">
    <property type="component" value="Unassembled WGS sequence"/>
</dbReference>
<proteinExistence type="inferred from homology"/>
<feature type="region of interest" description="Disordered" evidence="13">
    <location>
        <begin position="487"/>
        <end position="513"/>
    </location>
</feature>
<keyword evidence="12" id="KW-0107">Calcium channel</keyword>
<evidence type="ECO:0000256" key="5">
    <source>
        <dbReference type="ARBA" id="ARBA00022882"/>
    </source>
</evidence>
<comment type="subcellular location">
    <subcellularLocation>
        <location evidence="1 12">Membrane</location>
        <topology evidence="1 12">Multi-pass membrane protein</topology>
    </subcellularLocation>
</comment>
<feature type="compositionally biased region" description="Basic and acidic residues" evidence="13">
    <location>
        <begin position="487"/>
        <end position="497"/>
    </location>
</feature>
<evidence type="ECO:0000313" key="18">
    <source>
        <dbReference type="Proteomes" id="UP001165122"/>
    </source>
</evidence>
<feature type="transmembrane region" description="Helical" evidence="14">
    <location>
        <begin position="87"/>
        <end position="105"/>
    </location>
</feature>
<dbReference type="InterPro" id="IPR027359">
    <property type="entry name" value="Volt_channel_dom_sf"/>
</dbReference>
<dbReference type="GO" id="GO:0005248">
    <property type="term" value="F:voltage-gated sodium channel activity"/>
    <property type="evidence" value="ECO:0007669"/>
    <property type="project" value="TreeGrafter"/>
</dbReference>
<dbReference type="InterPro" id="IPR043203">
    <property type="entry name" value="VGCC_Ca_Na"/>
</dbReference>
<keyword evidence="7" id="KW-0406">Ion transport</keyword>
<dbReference type="FunFam" id="1.20.120.350:FF:000009">
    <property type="entry name" value="Voltage-dependent T-type calcium channel subunit alpha"/>
    <property type="match status" value="1"/>
</dbReference>
<feature type="transmembrane region" description="Helical" evidence="14">
    <location>
        <begin position="562"/>
        <end position="581"/>
    </location>
</feature>
<feature type="transmembrane region" description="Helical" evidence="14">
    <location>
        <begin position="1000"/>
        <end position="1017"/>
    </location>
</feature>
<feature type="domain" description="Ion transport" evidence="15">
    <location>
        <begin position="85"/>
        <end position="490"/>
    </location>
</feature>
<feature type="domain" description="Ion transport" evidence="15">
    <location>
        <begin position="528"/>
        <end position="788"/>
    </location>
</feature>
<evidence type="ECO:0000256" key="13">
    <source>
        <dbReference type="SAM" id="MobiDB-lite"/>
    </source>
</evidence>
<dbReference type="PRINTS" id="PR00167">
    <property type="entry name" value="CACHANNEL"/>
</dbReference>
<feature type="transmembrane region" description="Helical" evidence="14">
    <location>
        <begin position="1398"/>
        <end position="1416"/>
    </location>
</feature>
<evidence type="ECO:0000256" key="1">
    <source>
        <dbReference type="ARBA" id="ARBA00004141"/>
    </source>
</evidence>
<feature type="transmembrane region" description="Helical" evidence="14">
    <location>
        <begin position="220"/>
        <end position="249"/>
    </location>
</feature>
<feature type="transmembrane region" description="Helical" evidence="14">
    <location>
        <begin position="968"/>
        <end position="988"/>
    </location>
</feature>
<comment type="similarity">
    <text evidence="12">Belongs to the calcium channel alpha-1 subunit (TC 1.A.1.11) family.</text>
</comment>
<feature type="transmembrane region" description="Helical" evidence="14">
    <location>
        <begin position="1249"/>
        <end position="1274"/>
    </location>
</feature>
<feature type="compositionally biased region" description="Basic and acidic residues" evidence="13">
    <location>
        <begin position="21"/>
        <end position="36"/>
    </location>
</feature>
<feature type="region of interest" description="Disordered" evidence="13">
    <location>
        <begin position="806"/>
        <end position="840"/>
    </location>
</feature>
<feature type="binding site" evidence="11">
    <location>
        <position position="738"/>
    </location>
    <ligand>
        <name>Ca(2+)</name>
        <dbReference type="ChEBI" id="CHEBI:29108"/>
    </ligand>
</feature>
<dbReference type="Gene3D" id="1.10.238.10">
    <property type="entry name" value="EF-hand"/>
    <property type="match status" value="1"/>
</dbReference>
<evidence type="ECO:0000256" key="3">
    <source>
        <dbReference type="ARBA" id="ARBA00022692"/>
    </source>
</evidence>
<feature type="transmembrane region" description="Helical" evidence="14">
    <location>
        <begin position="1464"/>
        <end position="1484"/>
    </location>
</feature>
<evidence type="ECO:0000259" key="15">
    <source>
        <dbReference type="Pfam" id="PF00520"/>
    </source>
</evidence>
<keyword evidence="3 14" id="KW-0812">Transmembrane</keyword>
<keyword evidence="4" id="KW-0677">Repeat</keyword>
<dbReference type="InterPro" id="IPR002077">
    <property type="entry name" value="VDCCAlpha1"/>
</dbReference>
<keyword evidence="2" id="KW-0813">Transport</keyword>
<dbReference type="Gene3D" id="1.20.120.350">
    <property type="entry name" value="Voltage-gated potassium channels. Chain C"/>
    <property type="match status" value="4"/>
</dbReference>
<feature type="transmembrane region" description="Helical" evidence="14">
    <location>
        <begin position="454"/>
        <end position="479"/>
    </location>
</feature>
<feature type="binding site" evidence="11">
    <location>
        <position position="1223"/>
    </location>
    <ligand>
        <name>Ca(2+)</name>
        <dbReference type="ChEBI" id="CHEBI:29108"/>
    </ligand>
</feature>
<keyword evidence="6 14" id="KW-1133">Transmembrane helix</keyword>
<sequence>MASTVPVGGPIPAGPSGQRKSLADASHRASSNKGRDTLARLRDKFKPTEYNFFVGEKKYEFSVTSLLIFKDTSPFRRLMVKIMVHPLFDHLILSAIAINSVLLAVTDYSVVRLDVDPGSDIYGEPDTRPDRSFRNYLQESLDPIFSIIFIIECAVKLVAMGFFSHHNSYLRDSWNCLDFLIVITSFIGMLNIGNLNVSAIRAFRVLRPLKTLSALPGLQLIVRSLLSSIPALSSVIVLLMFVFTIFGILGTQIFLGLTHQRCRVTPYPVTLDYNPIVHGSNFTDFKCLPGFKNYDQLEGAAIDKEDSPWFEGQDCYWPYSAADQRACSFDSGGGAHKCVHDEPLIDSTYWSWCGSNYDAWGNPRFKGELDMVMPEGYPLIAFTANSVAVPDESHVITNMTKIQMKDLAEWHEGVNFGLTNFDDFPHAFIGIFQSITMEGWVDIMYYLQDAGGYFAANVFFGILIVFGSFFVLNLLLAVLEENYSAGKDDQEAEQHEHDEDDEEELEEVDSGEHGKGYFEPFRTIADNPRFQTFITSMIVVNTVVLACESYPMAPAADSNLEIINFVLTLLFAIEMFVKVGGYGWKRYLMDTMNCFDGVIVFISVVELMIMPPNFIREADGSGVDIGGISALRSFRLFRIFKLAREWVSMRIILHKIMLTAIEVSNFSVLLGLFMYIYALIGMQFFANRFKFDDDGYAIPIGSPHPQTNQDWHTIHSSRANFDDFHFSFISVFQILTGENWNVVMYDGWRSTTAASTIYFLSLITFGMFIVMTLFLAILLNNFGSDDDEEEDELEEQKLELEQKLAEQEVERQRSANSSPTRDAVAPASSAGPLATGLSTTVAGRRPSITQRFVRNLTMNLGEVINGDAKDPHAAAKELAKQTTPTSKKRKRVKKEEEKKVFPLIGTSLYLMGPENSLRVQCANVVAHAKFDNVVLVLIVVSSVMLAIDDPLGDPDSTFASALKAIDKLFTVLFIIEMLLKIITMGFLLQPDSYLRDSWNILDFVVVCISILLLFSDGNSSLAGLRSLRAFRAFRPLRMINRAPGLKLIVNAMFASIPDVLNVGAVCTLFFLIFSIVGVTLLKGQLRECQGEHFRTYIEGDAFMYPGEALGFLYEPTTWDNTNANLTAAFSASSSLFTGLETQCPSNLPCCVAGFYDRKEEDLDPFNKIHPNLWGSTSPTSMDVCECLGGTWDLVGCDGDGCTNQVFDNVGSSMLAFFEISSTEGWVDVMNNAQDTRGIGMQPARDVNKYISMFFVIFMLIGCYLVMNLFVGVIIDHFNEMRKEAEGDLTYLTEDQQAWVKTQQIVLRMKPKKKIFPPGDAFGDFCHSIVMKKWFEHAIMFCILVNTVVMMIGSFGDSTDYAKAIESLNYTFAIIFTIEMIMKLAAMHNLYFHDSWNRFDFVIVMGTLAGLLLKAVSSGDSANTQVTTVIRTFRIGRIFRLVNGAESLNQLFNTLLLTIPGLVNIGMLLILLYFIFSVMAVQLFATVGFNGAYNQDANFRNFGTAFMTLLRFSTGENWNGFMHDLANGPEVCNEKIVFNANVCGFADKTDPRCNTAFEGMDFYEDVGGCGKPVIKVFLIIFQLLVGYVFLNLFIGIIIEGFDTADETKKGIKQEDFERFNEHWQEFDPLATFYIDIAALGDFVQTLYAPWGFGDYVATNDEVRAKITELNLKVTKDMRVHFKDVLMGLSQEAVKTEFLLQKMAEHNIEMDFIHRAKAPMWHKVPRVTAEPGADFKIGHHYAAETIQRYMKKWIARTKSGGGGGREGEAKRLMKQRNGDQQQAGQVPVEQDIEMQRVQQEETRLPGAVE</sequence>
<evidence type="ECO:0000256" key="2">
    <source>
        <dbReference type="ARBA" id="ARBA00022448"/>
    </source>
</evidence>
<evidence type="ECO:0000256" key="7">
    <source>
        <dbReference type="ARBA" id="ARBA00023065"/>
    </source>
</evidence>
<feature type="transmembrane region" description="Helical" evidence="14">
    <location>
        <begin position="144"/>
        <end position="164"/>
    </location>
</feature>
<feature type="domain" description="Ion transport" evidence="15">
    <location>
        <begin position="1332"/>
        <end position="1606"/>
    </location>
</feature>
<evidence type="ECO:0000256" key="6">
    <source>
        <dbReference type="ARBA" id="ARBA00022989"/>
    </source>
</evidence>
<feature type="domain" description="Voltage-dependent L-type calcium channel IQ-associated" evidence="16">
    <location>
        <begin position="1617"/>
        <end position="1670"/>
    </location>
</feature>
<evidence type="ECO:0000256" key="4">
    <source>
        <dbReference type="ARBA" id="ARBA00022737"/>
    </source>
</evidence>
<accession>A0A9W6ZWE8</accession>
<comment type="caution">
    <text evidence="17">The sequence shown here is derived from an EMBL/GenBank/DDBJ whole genome shotgun (WGS) entry which is preliminary data.</text>
</comment>
<feature type="transmembrane region" description="Helical" evidence="14">
    <location>
        <begin position="1575"/>
        <end position="1597"/>
    </location>
</feature>
<dbReference type="PANTHER" id="PTHR10037:SF62">
    <property type="entry name" value="SODIUM CHANNEL PROTEIN 60E"/>
    <property type="match status" value="1"/>
</dbReference>
<feature type="transmembrane region" description="Helical" evidence="14">
    <location>
        <begin position="1367"/>
        <end position="1386"/>
    </location>
</feature>
<organism evidence="17 18">
    <name type="scientific">Triparma laevis f. longispina</name>
    <dbReference type="NCBI Taxonomy" id="1714387"/>
    <lineage>
        <taxon>Eukaryota</taxon>
        <taxon>Sar</taxon>
        <taxon>Stramenopiles</taxon>
        <taxon>Ochrophyta</taxon>
        <taxon>Bolidophyceae</taxon>
        <taxon>Parmales</taxon>
        <taxon>Triparmaceae</taxon>
        <taxon>Triparma</taxon>
    </lineage>
</organism>
<dbReference type="Pfam" id="PF00520">
    <property type="entry name" value="Ion_trans"/>
    <property type="match status" value="4"/>
</dbReference>
<dbReference type="Gene3D" id="1.10.287.70">
    <property type="match status" value="4"/>
</dbReference>
<evidence type="ECO:0000256" key="12">
    <source>
        <dbReference type="RuleBase" id="RU003808"/>
    </source>
</evidence>
<evidence type="ECO:0000256" key="8">
    <source>
        <dbReference type="ARBA" id="ARBA00023136"/>
    </source>
</evidence>
<feature type="transmembrane region" description="Helical" evidence="14">
    <location>
        <begin position="1062"/>
        <end position="1081"/>
    </location>
</feature>
<dbReference type="InterPro" id="IPR005821">
    <property type="entry name" value="Ion_trans_dom"/>
</dbReference>
<feature type="region of interest" description="Disordered" evidence="13">
    <location>
        <begin position="872"/>
        <end position="894"/>
    </location>
</feature>
<evidence type="ECO:0000313" key="17">
    <source>
        <dbReference type="EMBL" id="GMH57729.1"/>
    </source>
</evidence>
<evidence type="ECO:0000256" key="9">
    <source>
        <dbReference type="ARBA" id="ARBA00023180"/>
    </source>
</evidence>
<keyword evidence="11" id="KW-0479">Metal-binding</keyword>
<dbReference type="InterPro" id="IPR031649">
    <property type="entry name" value="GPHH_dom"/>
</dbReference>
<name>A0A9W6ZWE8_9STRA</name>
<dbReference type="GO" id="GO:0001518">
    <property type="term" value="C:voltage-gated sodium channel complex"/>
    <property type="evidence" value="ECO:0007669"/>
    <property type="project" value="TreeGrafter"/>
</dbReference>
<keyword evidence="12" id="KW-0109">Calcium transport</keyword>
<evidence type="ECO:0000259" key="16">
    <source>
        <dbReference type="Pfam" id="PF16905"/>
    </source>
</evidence>
<dbReference type="PANTHER" id="PTHR10037">
    <property type="entry name" value="VOLTAGE-GATED CATION CHANNEL CALCIUM AND SODIUM"/>
    <property type="match status" value="1"/>
</dbReference>
<keyword evidence="9" id="KW-0325">Glycoprotein</keyword>
<dbReference type="GO" id="GO:0046872">
    <property type="term" value="F:metal ion binding"/>
    <property type="evidence" value="ECO:0007669"/>
    <property type="project" value="UniProtKB-KW"/>
</dbReference>
<feature type="transmembrane region" description="Helical" evidence="14">
    <location>
        <begin position="176"/>
        <end position="200"/>
    </location>
</feature>
<feature type="transmembrane region" description="Helical" evidence="14">
    <location>
        <begin position="656"/>
        <end position="680"/>
    </location>
</feature>
<keyword evidence="11 12" id="KW-0106">Calcium</keyword>
<keyword evidence="10" id="KW-0407">Ion channel</keyword>
<dbReference type="SUPFAM" id="SSF81324">
    <property type="entry name" value="Voltage-gated potassium channels"/>
    <property type="match status" value="4"/>
</dbReference>
<feature type="transmembrane region" description="Helical" evidence="14">
    <location>
        <begin position="1337"/>
        <end position="1355"/>
    </location>
</feature>
<feature type="transmembrane region" description="Helical" evidence="14">
    <location>
        <begin position="757"/>
        <end position="779"/>
    </location>
</feature>
<feature type="domain" description="Ion transport" evidence="15">
    <location>
        <begin position="930"/>
        <end position="1284"/>
    </location>
</feature>
<dbReference type="EMBL" id="BRXW01000471">
    <property type="protein sequence ID" value="GMH57729.1"/>
    <property type="molecule type" value="Genomic_DNA"/>
</dbReference>
<evidence type="ECO:0000256" key="14">
    <source>
        <dbReference type="SAM" id="Phobius"/>
    </source>
</evidence>
<dbReference type="Pfam" id="PF16905">
    <property type="entry name" value="GPHH"/>
    <property type="match status" value="1"/>
</dbReference>
<keyword evidence="5 12" id="KW-0851">Voltage-gated channel</keyword>
<evidence type="ECO:0000256" key="10">
    <source>
        <dbReference type="ARBA" id="ARBA00023303"/>
    </source>
</evidence>
<feature type="region of interest" description="Disordered" evidence="13">
    <location>
        <begin position="1"/>
        <end position="36"/>
    </location>
</feature>
<feature type="region of interest" description="Disordered" evidence="13">
    <location>
        <begin position="1755"/>
        <end position="1807"/>
    </location>
</feature>
<keyword evidence="18" id="KW-1185">Reference proteome</keyword>
<dbReference type="OrthoDB" id="431720at2759"/>
<evidence type="ECO:0000256" key="11">
    <source>
        <dbReference type="PIRSR" id="PIRSR602077-1"/>
    </source>
</evidence>
<gene>
    <name evidence="17" type="ORF">TrLO_g2584</name>
</gene>